<dbReference type="GO" id="GO:0009073">
    <property type="term" value="P:aromatic amino acid family biosynthetic process"/>
    <property type="evidence" value="ECO:0007669"/>
    <property type="project" value="UniProtKB-KW"/>
</dbReference>
<evidence type="ECO:0000256" key="5">
    <source>
        <dbReference type="ARBA" id="ARBA00022605"/>
    </source>
</evidence>
<accession>A0A0B5FS21</accession>
<dbReference type="InterPro" id="IPR036968">
    <property type="entry name" value="Enolpyruvate_Tfrase_sf"/>
</dbReference>
<dbReference type="EC" id="2.5.1.19" evidence="9"/>
<evidence type="ECO:0000256" key="1">
    <source>
        <dbReference type="ARBA" id="ARBA00002174"/>
    </source>
</evidence>
<keyword evidence="7 9" id="KW-0057">Aromatic amino acid biosynthesis</keyword>
<dbReference type="STRING" id="483547.GSUB_10790"/>
<dbReference type="RefSeq" id="WP_040200782.1">
    <property type="nucleotide sequence ID" value="NZ_CP010311.1"/>
</dbReference>
<dbReference type="InterPro" id="IPR023193">
    <property type="entry name" value="EPSP_synthase_CS"/>
</dbReference>
<feature type="binding site" evidence="9">
    <location>
        <position position="344"/>
    </location>
    <ligand>
        <name>3-phosphoshikimate</name>
        <dbReference type="ChEBI" id="CHEBI:145989"/>
    </ligand>
</feature>
<feature type="binding site" evidence="9">
    <location>
        <position position="124"/>
    </location>
    <ligand>
        <name>phosphoenolpyruvate</name>
        <dbReference type="ChEBI" id="CHEBI:58702"/>
    </ligand>
</feature>
<dbReference type="GO" id="GO:0005737">
    <property type="term" value="C:cytoplasm"/>
    <property type="evidence" value="ECO:0007669"/>
    <property type="project" value="UniProtKB-SubCell"/>
</dbReference>
<evidence type="ECO:0000313" key="11">
    <source>
        <dbReference type="EMBL" id="AJF06945.1"/>
    </source>
</evidence>
<feature type="binding site" evidence="9">
    <location>
        <position position="24"/>
    </location>
    <ligand>
        <name>3-phosphoshikimate</name>
        <dbReference type="ChEBI" id="CHEBI:145989"/>
    </ligand>
</feature>
<comment type="pathway">
    <text evidence="2 9">Metabolic intermediate biosynthesis; chorismate biosynthesis; chorismate from D-erythrose 4-phosphate and phosphoenolpyruvate: step 6/7.</text>
</comment>
<dbReference type="UniPathway" id="UPA00053">
    <property type="reaction ID" value="UER00089"/>
</dbReference>
<dbReference type="EMBL" id="CP010311">
    <property type="protein sequence ID" value="AJF06945.1"/>
    <property type="molecule type" value="Genomic_DNA"/>
</dbReference>
<dbReference type="FunFam" id="3.65.10.10:FF:000006">
    <property type="entry name" value="3-phosphoshikimate 1-carboxyvinyltransferase"/>
    <property type="match status" value="1"/>
</dbReference>
<keyword evidence="12" id="KW-1185">Reference proteome</keyword>
<dbReference type="InterPro" id="IPR006264">
    <property type="entry name" value="EPSP_synthase"/>
</dbReference>
<dbReference type="PROSITE" id="PS00885">
    <property type="entry name" value="EPSP_SYNTHASE_2"/>
    <property type="match status" value="1"/>
</dbReference>
<comment type="subcellular location">
    <subcellularLocation>
        <location evidence="9">Cytoplasm</location>
    </subcellularLocation>
</comment>
<sequence>MIERQEIVSGQGLRGEIRVPGDKSISHRSIMLGSLADGTTRVEGFLAGEDNMATLQAFETMGIKICRCRDGILEIHGKGLDGLTEPEDVIDCGNSGTTMRLMTGLLAAQRFFSVLTGDRYLRRRPMKRVVEPLSGMGARIWGREQGEKAPLAIQGTHLQGTTYRSSVASAQVKSALLLAGLYAEGPTTVYEPHLSRDHSERMLSFFGAHVAPIDGGVRIEPRPHLEGREVFVPGDISSAAFFLVAALVTPSSELLIRNVGVNPTRSGIIDILQKMGGDLELTSPRTLSGEPVADILVRSSRLKGIEIGGELVPRAIDEFPVIAVAAAFAEGVTTIRDARELRVKETDRIAAMVKGLGSLGACIEALEDGMRIEGREALDGGGEVDSCGDHRIAMSLAVAALRSRSPVTICDTACTATSFPGFWQLLEQVRG</sequence>
<dbReference type="KEGG" id="gsb:GSUB_10790"/>
<dbReference type="GO" id="GO:0003866">
    <property type="term" value="F:3-phosphoshikimate 1-carboxyvinyltransferase activity"/>
    <property type="evidence" value="ECO:0007669"/>
    <property type="project" value="UniProtKB-UniRule"/>
</dbReference>
<dbReference type="HAMAP" id="MF_00210">
    <property type="entry name" value="EPSP_synth"/>
    <property type="match status" value="1"/>
</dbReference>
<dbReference type="OrthoDB" id="9809920at2"/>
<dbReference type="NCBIfam" id="TIGR01356">
    <property type="entry name" value="aroA"/>
    <property type="match status" value="1"/>
</dbReference>
<evidence type="ECO:0000256" key="2">
    <source>
        <dbReference type="ARBA" id="ARBA00004811"/>
    </source>
</evidence>
<dbReference type="HOGENOM" id="CLU_024321_0_1_7"/>
<evidence type="ECO:0000256" key="9">
    <source>
        <dbReference type="HAMAP-Rule" id="MF_00210"/>
    </source>
</evidence>
<evidence type="ECO:0000256" key="8">
    <source>
        <dbReference type="ARBA" id="ARBA00044633"/>
    </source>
</evidence>
<dbReference type="FunFam" id="3.65.10.10:FF:000005">
    <property type="entry name" value="3-phosphoshikimate 1-carboxyvinyltransferase"/>
    <property type="match status" value="1"/>
</dbReference>
<dbReference type="PIRSF" id="PIRSF000505">
    <property type="entry name" value="EPSPS"/>
    <property type="match status" value="1"/>
</dbReference>
<evidence type="ECO:0000256" key="6">
    <source>
        <dbReference type="ARBA" id="ARBA00022679"/>
    </source>
</evidence>
<gene>
    <name evidence="9" type="primary">aroA</name>
    <name evidence="11" type="ORF">GSUB_10790</name>
</gene>
<feature type="binding site" evidence="9">
    <location>
        <position position="348"/>
    </location>
    <ligand>
        <name>phosphoenolpyruvate</name>
        <dbReference type="ChEBI" id="CHEBI:58702"/>
    </ligand>
</feature>
<feature type="binding site" evidence="9">
    <location>
        <position position="317"/>
    </location>
    <ligand>
        <name>3-phosphoshikimate</name>
        <dbReference type="ChEBI" id="CHEBI:145989"/>
    </ligand>
</feature>
<comment type="subunit">
    <text evidence="9">Monomer.</text>
</comment>
<dbReference type="Proteomes" id="UP000035036">
    <property type="component" value="Chromosome"/>
</dbReference>
<dbReference type="InterPro" id="IPR001986">
    <property type="entry name" value="Enolpyruvate_Tfrase_dom"/>
</dbReference>
<evidence type="ECO:0000256" key="7">
    <source>
        <dbReference type="ARBA" id="ARBA00023141"/>
    </source>
</evidence>
<feature type="binding site" evidence="9">
    <location>
        <position position="171"/>
    </location>
    <ligand>
        <name>3-phosphoshikimate</name>
        <dbReference type="ChEBI" id="CHEBI:145989"/>
    </ligand>
</feature>
<feature type="binding site" evidence="9">
    <location>
        <position position="169"/>
    </location>
    <ligand>
        <name>3-phosphoshikimate</name>
        <dbReference type="ChEBI" id="CHEBI:145989"/>
    </ligand>
</feature>
<feature type="domain" description="Enolpyruvate transferase" evidence="10">
    <location>
        <begin position="10"/>
        <end position="425"/>
    </location>
</feature>
<dbReference type="SUPFAM" id="SSF55205">
    <property type="entry name" value="EPT/RTPC-like"/>
    <property type="match status" value="1"/>
</dbReference>
<evidence type="ECO:0000256" key="3">
    <source>
        <dbReference type="ARBA" id="ARBA00009948"/>
    </source>
</evidence>
<protein>
    <recommendedName>
        <fullName evidence="9">3-phosphoshikimate 1-carboxyvinyltransferase</fullName>
        <ecNumber evidence="9">2.5.1.19</ecNumber>
    </recommendedName>
    <alternativeName>
        <fullName evidence="9">5-enolpyruvylshikimate-3-phosphate synthase</fullName>
        <shortName evidence="9">EPSP synthase</shortName>
        <shortName evidence="9">EPSPS</shortName>
    </alternativeName>
</protein>
<dbReference type="Gene3D" id="3.65.10.10">
    <property type="entry name" value="Enolpyruvate transferase domain"/>
    <property type="match status" value="2"/>
</dbReference>
<dbReference type="PANTHER" id="PTHR21090">
    <property type="entry name" value="AROM/DEHYDROQUINATE SYNTHASE"/>
    <property type="match status" value="1"/>
</dbReference>
<dbReference type="PROSITE" id="PS00104">
    <property type="entry name" value="EPSP_SYNTHASE_1"/>
    <property type="match status" value="1"/>
</dbReference>
<dbReference type="GO" id="GO:0009423">
    <property type="term" value="P:chorismate biosynthetic process"/>
    <property type="evidence" value="ECO:0007669"/>
    <property type="project" value="UniProtKB-UniRule"/>
</dbReference>
<organism evidence="11 12">
    <name type="scientific">Geoalkalibacter subterraneus</name>
    <dbReference type="NCBI Taxonomy" id="483547"/>
    <lineage>
        <taxon>Bacteria</taxon>
        <taxon>Pseudomonadati</taxon>
        <taxon>Thermodesulfobacteriota</taxon>
        <taxon>Desulfuromonadia</taxon>
        <taxon>Desulfuromonadales</taxon>
        <taxon>Geoalkalibacteraceae</taxon>
        <taxon>Geoalkalibacter</taxon>
    </lineage>
</organism>
<keyword evidence="6 9" id="KW-0808">Transferase</keyword>
<evidence type="ECO:0000259" key="10">
    <source>
        <dbReference type="Pfam" id="PF00275"/>
    </source>
</evidence>
<feature type="binding site" evidence="9">
    <location>
        <position position="96"/>
    </location>
    <ligand>
        <name>phosphoenolpyruvate</name>
        <dbReference type="ChEBI" id="CHEBI:58702"/>
    </ligand>
</feature>
<keyword evidence="5 9" id="KW-0028">Amino-acid biosynthesis</keyword>
<feature type="binding site" evidence="9">
    <location>
        <position position="391"/>
    </location>
    <ligand>
        <name>phosphoenolpyruvate</name>
        <dbReference type="ChEBI" id="CHEBI:58702"/>
    </ligand>
</feature>
<dbReference type="PANTHER" id="PTHR21090:SF5">
    <property type="entry name" value="PENTAFUNCTIONAL AROM POLYPEPTIDE"/>
    <property type="match status" value="1"/>
</dbReference>
<feature type="active site" description="Proton acceptor" evidence="9">
    <location>
        <position position="317"/>
    </location>
</feature>
<reference evidence="11 12" key="1">
    <citation type="journal article" date="2015" name="Genome Announc.">
        <title>Genomes of Geoalkalibacter ferrihydriticus Z-0531T and Geoalkalibacter subterraneus Red1T, Two Haloalkaliphilic Metal-Reducing Deltaproteobacteria.</title>
        <authorList>
            <person name="Badalamenti J.P."/>
            <person name="Krajmalnik-Brown R."/>
            <person name="Torres C.I."/>
            <person name="Bond D.R."/>
        </authorList>
    </citation>
    <scope>NUCLEOTIDE SEQUENCE [LARGE SCALE GENOMIC DNA]</scope>
    <source>
        <strain evidence="11 12">Red1</strain>
    </source>
</reference>
<name>A0A0B5FS21_9BACT</name>
<feature type="binding site" evidence="9">
    <location>
        <position position="23"/>
    </location>
    <ligand>
        <name>3-phosphoshikimate</name>
        <dbReference type="ChEBI" id="CHEBI:145989"/>
    </ligand>
</feature>
<dbReference type="CDD" id="cd01556">
    <property type="entry name" value="EPSP_synthase"/>
    <property type="match status" value="1"/>
</dbReference>
<feature type="binding site" evidence="9">
    <location>
        <position position="23"/>
    </location>
    <ligand>
        <name>phosphoenolpyruvate</name>
        <dbReference type="ChEBI" id="CHEBI:58702"/>
    </ligand>
</feature>
<dbReference type="InterPro" id="IPR013792">
    <property type="entry name" value="RNA3'P_cycl/enolpyr_Trfase_a/b"/>
</dbReference>
<dbReference type="Pfam" id="PF00275">
    <property type="entry name" value="EPSP_synthase"/>
    <property type="match status" value="1"/>
</dbReference>
<evidence type="ECO:0000313" key="12">
    <source>
        <dbReference type="Proteomes" id="UP000035036"/>
    </source>
</evidence>
<feature type="binding site" evidence="9">
    <location>
        <position position="171"/>
    </location>
    <ligand>
        <name>phosphoenolpyruvate</name>
        <dbReference type="ChEBI" id="CHEBI:58702"/>
    </ligand>
</feature>
<keyword evidence="4 9" id="KW-0963">Cytoplasm</keyword>
<comment type="caution">
    <text evidence="9">Lacks conserved residue(s) required for the propagation of feature annotation.</text>
</comment>
<feature type="binding site" evidence="9">
    <location>
        <position position="28"/>
    </location>
    <ligand>
        <name>3-phosphoshikimate</name>
        <dbReference type="ChEBI" id="CHEBI:145989"/>
    </ligand>
</feature>
<proteinExistence type="inferred from homology"/>
<comment type="function">
    <text evidence="1 9">Catalyzes the transfer of the enolpyruvyl moiety of phosphoenolpyruvate (PEP) to the 5-hydroxyl of shikimate-3-phosphate (S3P) to produce enolpyruvyl shikimate-3-phosphate and inorganic phosphate.</text>
</comment>
<dbReference type="GO" id="GO:0008652">
    <property type="term" value="P:amino acid biosynthetic process"/>
    <property type="evidence" value="ECO:0007669"/>
    <property type="project" value="UniProtKB-KW"/>
</dbReference>
<comment type="similarity">
    <text evidence="3 9">Belongs to the EPSP synthase family.</text>
</comment>
<comment type="catalytic activity">
    <reaction evidence="8">
        <text>3-phosphoshikimate + phosphoenolpyruvate = 5-O-(1-carboxyvinyl)-3-phosphoshikimate + phosphate</text>
        <dbReference type="Rhea" id="RHEA:21256"/>
        <dbReference type="ChEBI" id="CHEBI:43474"/>
        <dbReference type="ChEBI" id="CHEBI:57701"/>
        <dbReference type="ChEBI" id="CHEBI:58702"/>
        <dbReference type="ChEBI" id="CHEBI:145989"/>
        <dbReference type="EC" id="2.5.1.19"/>
    </reaction>
    <physiologicalReaction direction="left-to-right" evidence="8">
        <dbReference type="Rhea" id="RHEA:21257"/>
    </physiologicalReaction>
</comment>
<dbReference type="AlphaFoldDB" id="A0A0B5FS21"/>
<evidence type="ECO:0000256" key="4">
    <source>
        <dbReference type="ARBA" id="ARBA00022490"/>
    </source>
</evidence>